<evidence type="ECO:0000256" key="1">
    <source>
        <dbReference type="ARBA" id="ARBA00022603"/>
    </source>
</evidence>
<dbReference type="Gene3D" id="3.40.50.150">
    <property type="entry name" value="Vaccinia Virus protein VP39"/>
    <property type="match status" value="1"/>
</dbReference>
<dbReference type="CDD" id="cd02440">
    <property type="entry name" value="AdoMet_MTases"/>
    <property type="match status" value="1"/>
</dbReference>
<keyword evidence="2 4" id="KW-0808">Transferase</keyword>
<dbReference type="PROSITE" id="PS51687">
    <property type="entry name" value="SAM_MT_RNA_M5U"/>
    <property type="match status" value="1"/>
</dbReference>
<dbReference type="Pfam" id="PF05958">
    <property type="entry name" value="tRNA_U5-meth_tr"/>
    <property type="match status" value="1"/>
</dbReference>
<proteinExistence type="inferred from homology"/>
<dbReference type="RefSeq" id="WP_163895906.1">
    <property type="nucleotide sequence ID" value="NZ_JAAFYS010000004.1"/>
</dbReference>
<feature type="active site" description="Nucleophile" evidence="4">
    <location>
        <position position="356"/>
    </location>
</feature>
<dbReference type="InterPro" id="IPR010280">
    <property type="entry name" value="U5_MeTrfase_fam"/>
</dbReference>
<dbReference type="SUPFAM" id="SSF53335">
    <property type="entry name" value="S-adenosyl-L-methionine-dependent methyltransferases"/>
    <property type="match status" value="1"/>
</dbReference>
<reference evidence="6 7" key="1">
    <citation type="submission" date="2020-02" db="EMBL/GenBank/DDBJ databases">
        <title>Pseudoroseicyclus tamarix, sp. nov., isolated from offshore sediment of a Tamarix chinensis forest.</title>
        <authorList>
            <person name="Gai Y."/>
        </authorList>
    </citation>
    <scope>NUCLEOTIDE SEQUENCE [LARGE SCALE GENOMIC DNA]</scope>
    <source>
        <strain evidence="6 7">CLL3-39</strain>
    </source>
</reference>
<dbReference type="Gene3D" id="2.40.50.1070">
    <property type="match status" value="1"/>
</dbReference>
<accession>A0A6B2JW34</accession>
<dbReference type="AlphaFoldDB" id="A0A6B2JW34"/>
<organism evidence="6 7">
    <name type="scientific">Pseudoroseicyclus tamaricis</name>
    <dbReference type="NCBI Taxonomy" id="2705421"/>
    <lineage>
        <taxon>Bacteria</taxon>
        <taxon>Pseudomonadati</taxon>
        <taxon>Pseudomonadota</taxon>
        <taxon>Alphaproteobacteria</taxon>
        <taxon>Rhodobacterales</taxon>
        <taxon>Paracoccaceae</taxon>
        <taxon>Pseudoroseicyclus</taxon>
    </lineage>
</organism>
<evidence type="ECO:0000256" key="2">
    <source>
        <dbReference type="ARBA" id="ARBA00022679"/>
    </source>
</evidence>
<dbReference type="GO" id="GO:0070475">
    <property type="term" value="P:rRNA base methylation"/>
    <property type="evidence" value="ECO:0007669"/>
    <property type="project" value="TreeGrafter"/>
</dbReference>
<dbReference type="PANTHER" id="PTHR11061">
    <property type="entry name" value="RNA M5U METHYLTRANSFERASE"/>
    <property type="match status" value="1"/>
</dbReference>
<feature type="binding site" evidence="4">
    <location>
        <position position="330"/>
    </location>
    <ligand>
        <name>S-adenosyl-L-methionine</name>
        <dbReference type="ChEBI" id="CHEBI:59789"/>
    </ligand>
</feature>
<dbReference type="PANTHER" id="PTHR11061:SF49">
    <property type="entry name" value="23S RRNA (URACIL(1939)-C(5))-METHYLTRANSFERASE RLMD"/>
    <property type="match status" value="1"/>
</dbReference>
<feature type="region of interest" description="Disordered" evidence="5">
    <location>
        <begin position="90"/>
        <end position="109"/>
    </location>
</feature>
<dbReference type="GO" id="GO:0070041">
    <property type="term" value="F:rRNA (uridine-C5-)-methyltransferase activity"/>
    <property type="evidence" value="ECO:0007669"/>
    <property type="project" value="TreeGrafter"/>
</dbReference>
<feature type="binding site" evidence="4">
    <location>
        <position position="235"/>
    </location>
    <ligand>
        <name>S-adenosyl-L-methionine</name>
        <dbReference type="ChEBI" id="CHEBI:59789"/>
    </ligand>
</feature>
<dbReference type="InterPro" id="IPR029063">
    <property type="entry name" value="SAM-dependent_MTases_sf"/>
</dbReference>
<dbReference type="Proteomes" id="UP000474757">
    <property type="component" value="Unassembled WGS sequence"/>
</dbReference>
<comment type="similarity">
    <text evidence="4">Belongs to the class I-like SAM-binding methyltransferase superfamily. RNA M5U methyltransferase family.</text>
</comment>
<evidence type="ECO:0000256" key="4">
    <source>
        <dbReference type="PROSITE-ProRule" id="PRU01024"/>
    </source>
</evidence>
<evidence type="ECO:0000313" key="6">
    <source>
        <dbReference type="EMBL" id="NDV02707.1"/>
    </source>
</evidence>
<keyword evidence="7" id="KW-1185">Reference proteome</keyword>
<gene>
    <name evidence="6" type="ORF">GZA08_17205</name>
</gene>
<dbReference type="EMBL" id="JAAGAB010000004">
    <property type="protein sequence ID" value="NDV02707.1"/>
    <property type="molecule type" value="Genomic_DNA"/>
</dbReference>
<feature type="binding site" evidence="4">
    <location>
        <position position="282"/>
    </location>
    <ligand>
        <name>S-adenosyl-L-methionine</name>
        <dbReference type="ChEBI" id="CHEBI:59789"/>
    </ligand>
</feature>
<evidence type="ECO:0000256" key="5">
    <source>
        <dbReference type="SAM" id="MobiDB-lite"/>
    </source>
</evidence>
<sequence length="398" mass="42308">MALRIETLTLTGQGRAEDGSLHPRVLPGELVEPGEGTPRILEPSATRVSPPCRHFRTCGGCAMQHASDPFVADWKRGIVEKALAAQGIEAEVTGPETSPPRSRRRARFSGRRTKGGALVGFHMRASDQITAIPDCQLVTERLRATLPALEALTVLAASRKSEVALTVTDSLAGPEVLVEGGRPLDRDLRMELPALAAAHELSRIAWGDEVVAELSAPAQAMGRARVSPPPGAFLQATAEGEAALRAEVEAATQGARRIVDLFAGCGTFTLPLAERAEVHAVEGDAAMLRALDAGWRGPPGLHRVTTEARDLFRRPLLPDELARFDAAVIDPPRAGAEAQIAEIAASTLSTVALVSCNPVTFARDAARLTAAGFTLGPVRVVDQFRWSSHVELATRATR</sequence>
<feature type="binding site" evidence="4">
    <location>
        <position position="262"/>
    </location>
    <ligand>
        <name>S-adenosyl-L-methionine</name>
        <dbReference type="ChEBI" id="CHEBI:59789"/>
    </ligand>
</feature>
<comment type="caution">
    <text evidence="6">The sequence shown here is derived from an EMBL/GenBank/DDBJ whole genome shotgun (WGS) entry which is preliminary data.</text>
</comment>
<name>A0A6B2JW34_9RHOB</name>
<evidence type="ECO:0000256" key="3">
    <source>
        <dbReference type="ARBA" id="ARBA00022691"/>
    </source>
</evidence>
<protein>
    <submittedName>
        <fullName evidence="6">Class I SAM-dependent RNA methyltransferase</fullName>
    </submittedName>
</protein>
<keyword evidence="1 4" id="KW-0489">Methyltransferase</keyword>
<keyword evidence="3 4" id="KW-0949">S-adenosyl-L-methionine</keyword>
<evidence type="ECO:0000313" key="7">
    <source>
        <dbReference type="Proteomes" id="UP000474757"/>
    </source>
</evidence>